<evidence type="ECO:0000313" key="4">
    <source>
        <dbReference type="EMBL" id="CAA9327964.1"/>
    </source>
</evidence>
<dbReference type="InterPro" id="IPR000182">
    <property type="entry name" value="GNAT_dom"/>
</dbReference>
<gene>
    <name evidence="4" type="ORF">AVDCRST_MAG93-6058</name>
</gene>
<feature type="domain" description="N-acetyltransferase" evidence="3">
    <location>
        <begin position="1"/>
        <end position="182"/>
    </location>
</feature>
<dbReference type="CDD" id="cd04301">
    <property type="entry name" value="NAT_SF"/>
    <property type="match status" value="1"/>
</dbReference>
<accession>A0A6J4LBS0</accession>
<evidence type="ECO:0000256" key="1">
    <source>
        <dbReference type="ARBA" id="ARBA00022679"/>
    </source>
</evidence>
<evidence type="ECO:0000259" key="3">
    <source>
        <dbReference type="PROSITE" id="PS51186"/>
    </source>
</evidence>
<dbReference type="InterPro" id="IPR050832">
    <property type="entry name" value="Bact_Acetyltransf"/>
</dbReference>
<dbReference type="PANTHER" id="PTHR43877">
    <property type="entry name" value="AMINOALKYLPHOSPHONATE N-ACETYLTRANSFERASE-RELATED-RELATED"/>
    <property type="match status" value="1"/>
</dbReference>
<organism evidence="4">
    <name type="scientific">uncultured Chloroflexia bacterium</name>
    <dbReference type="NCBI Taxonomy" id="1672391"/>
    <lineage>
        <taxon>Bacteria</taxon>
        <taxon>Bacillati</taxon>
        <taxon>Chloroflexota</taxon>
        <taxon>Chloroflexia</taxon>
        <taxon>environmental samples</taxon>
    </lineage>
</organism>
<proteinExistence type="predicted"/>
<dbReference type="GO" id="GO:0016747">
    <property type="term" value="F:acyltransferase activity, transferring groups other than amino-acyl groups"/>
    <property type="evidence" value="ECO:0007669"/>
    <property type="project" value="InterPro"/>
</dbReference>
<keyword evidence="2" id="KW-0012">Acyltransferase</keyword>
<dbReference type="Gene3D" id="3.40.630.30">
    <property type="match status" value="1"/>
</dbReference>
<keyword evidence="1 4" id="KW-0808">Transferase</keyword>
<reference evidence="4" key="1">
    <citation type="submission" date="2020-02" db="EMBL/GenBank/DDBJ databases">
        <authorList>
            <person name="Meier V. D."/>
        </authorList>
    </citation>
    <scope>NUCLEOTIDE SEQUENCE</scope>
    <source>
        <strain evidence="4">AVDCRST_MAG93</strain>
    </source>
</reference>
<dbReference type="InterPro" id="IPR016181">
    <property type="entry name" value="Acyl_CoA_acyltransferase"/>
</dbReference>
<dbReference type="PROSITE" id="PS51186">
    <property type="entry name" value="GNAT"/>
    <property type="match status" value="1"/>
</dbReference>
<dbReference type="Pfam" id="PF00583">
    <property type="entry name" value="Acetyltransf_1"/>
    <property type="match status" value="1"/>
</dbReference>
<protein>
    <submittedName>
        <fullName evidence="4">Weak similarity to aminoglycoside N(6')-acetyltransferase</fullName>
    </submittedName>
</protein>
<dbReference type="EMBL" id="CADCTR010002035">
    <property type="protein sequence ID" value="CAA9327964.1"/>
    <property type="molecule type" value="Genomic_DNA"/>
</dbReference>
<sequence>MHIRDLDIDDQESVEQAAAALVAGFREHSPTSWPDLESARAEVLEALEPDKICRVAYDDDGTLLGWIGGHRSYARVWELHPLVVFPQVQGQGVGRALIADFEEHVQGAGGLTILLGSDDEDDMTTLSGVDLYGDIGGHIARIQNLRGHPYEFYQKCGFVIVGVVPDANGYGKPDILLAKRVGDKGVHTEREDSV</sequence>
<evidence type="ECO:0000256" key="2">
    <source>
        <dbReference type="ARBA" id="ARBA00023315"/>
    </source>
</evidence>
<dbReference type="AlphaFoldDB" id="A0A6J4LBS0"/>
<dbReference type="SUPFAM" id="SSF55729">
    <property type="entry name" value="Acyl-CoA N-acyltransferases (Nat)"/>
    <property type="match status" value="1"/>
</dbReference>
<name>A0A6J4LBS0_9CHLR</name>